<evidence type="ECO:0000313" key="2">
    <source>
        <dbReference type="EMBL" id="KSU49569.1"/>
    </source>
</evidence>
<dbReference type="Proteomes" id="UP000053797">
    <property type="component" value="Unassembled WGS sequence"/>
</dbReference>
<sequence>MGDAMKRLVAERLAYLYRGELFTVITILPLSWVGNRVFPRLQLFELSAFWMSLFLFELLLIQGAWYWYRKSRRLKKEGTSITPEPVVRRLRHCRVFNLALIVLTACAFGLDWIRFQSDFPVYGLRITLFLYVFAILEYINYFHIQLMYDNRSDVQYLIQNRRMKRSALYKDMQRLRPVV</sequence>
<dbReference type="EMBL" id="LNQL01000002">
    <property type="protein sequence ID" value="KSU49569.1"/>
    <property type="molecule type" value="Genomic_DNA"/>
</dbReference>
<evidence type="ECO:0000313" key="3">
    <source>
        <dbReference type="Proteomes" id="UP000053797"/>
    </source>
</evidence>
<evidence type="ECO:0008006" key="4">
    <source>
        <dbReference type="Google" id="ProtNLM"/>
    </source>
</evidence>
<name>A0A0V8GHD6_9BACL</name>
<dbReference type="AlphaFoldDB" id="A0A0V8GHD6"/>
<proteinExistence type="predicted"/>
<feature type="transmembrane region" description="Helical" evidence="1">
    <location>
        <begin position="95"/>
        <end position="113"/>
    </location>
</feature>
<feature type="transmembrane region" description="Helical" evidence="1">
    <location>
        <begin position="46"/>
        <end position="68"/>
    </location>
</feature>
<evidence type="ECO:0000256" key="1">
    <source>
        <dbReference type="SAM" id="Phobius"/>
    </source>
</evidence>
<keyword evidence="1" id="KW-0812">Transmembrane</keyword>
<reference evidence="2 3" key="1">
    <citation type="journal article" date="2015" name="Int. J. Syst. Evol. Microbiol.">
        <title>Exiguobacterium enclense sp. nov., isolated from sediment.</title>
        <authorList>
            <person name="Dastager S.G."/>
            <person name="Mawlankar R."/>
            <person name="Sonalkar V.V."/>
            <person name="Thorat M.N."/>
            <person name="Mual P."/>
            <person name="Verma A."/>
            <person name="Krishnamurthi S."/>
            <person name="Tang S.K."/>
            <person name="Li W.J."/>
        </authorList>
    </citation>
    <scope>NUCLEOTIDE SEQUENCE [LARGE SCALE GENOMIC DNA]</scope>
    <source>
        <strain evidence="2 3">NIO-1109</strain>
    </source>
</reference>
<protein>
    <recommendedName>
        <fullName evidence="4">General stress protein</fullName>
    </recommendedName>
</protein>
<organism evidence="2 3">
    <name type="scientific">Exiguobacterium indicum</name>
    <dbReference type="NCBI Taxonomy" id="296995"/>
    <lineage>
        <taxon>Bacteria</taxon>
        <taxon>Bacillati</taxon>
        <taxon>Bacillota</taxon>
        <taxon>Bacilli</taxon>
        <taxon>Bacillales</taxon>
        <taxon>Bacillales Family XII. Incertae Sedis</taxon>
        <taxon>Exiguobacterium</taxon>
    </lineage>
</organism>
<gene>
    <name evidence="2" type="ORF">AS033_09400</name>
</gene>
<accession>A0A0V8GHD6</accession>
<feature type="transmembrane region" description="Helical" evidence="1">
    <location>
        <begin position="15"/>
        <end position="34"/>
    </location>
</feature>
<feature type="transmembrane region" description="Helical" evidence="1">
    <location>
        <begin position="119"/>
        <end position="141"/>
    </location>
</feature>
<keyword evidence="1" id="KW-0472">Membrane</keyword>
<keyword evidence="1" id="KW-1133">Transmembrane helix</keyword>
<comment type="caution">
    <text evidence="2">The sequence shown here is derived from an EMBL/GenBank/DDBJ whole genome shotgun (WGS) entry which is preliminary data.</text>
</comment>